<keyword evidence="4 5" id="KW-0472">Membrane</keyword>
<dbReference type="AlphaFoldDB" id="A0A8J3IU62"/>
<evidence type="ECO:0000256" key="2">
    <source>
        <dbReference type="ARBA" id="ARBA00022692"/>
    </source>
</evidence>
<evidence type="ECO:0000256" key="4">
    <source>
        <dbReference type="ARBA" id="ARBA00023136"/>
    </source>
</evidence>
<dbReference type="PANTHER" id="PTHR35529:SF1">
    <property type="entry name" value="MANGANESE EFFLUX PUMP MNTP-RELATED"/>
    <property type="match status" value="1"/>
</dbReference>
<proteinExistence type="predicted"/>
<dbReference type="RefSeq" id="WP_220209298.1">
    <property type="nucleotide sequence ID" value="NZ_BNJK01000002.1"/>
</dbReference>
<gene>
    <name evidence="6" type="ORF">KSF_086330</name>
</gene>
<dbReference type="Pfam" id="PF02659">
    <property type="entry name" value="Mntp"/>
    <property type="match status" value="1"/>
</dbReference>
<evidence type="ECO:0000256" key="5">
    <source>
        <dbReference type="SAM" id="Phobius"/>
    </source>
</evidence>
<feature type="transmembrane region" description="Helical" evidence="5">
    <location>
        <begin position="34"/>
        <end position="56"/>
    </location>
</feature>
<dbReference type="InterPro" id="IPR003810">
    <property type="entry name" value="Mntp/YtaF"/>
</dbReference>
<sequence length="199" mass="21256">MKDIISLLILGFALSQDNFRVSIAVGTFKHTWRRALRIALVFGLWDGIAPLVGLLIGDLLGKAIGPVADIIGPIVLAGYGIYLLVRVVVVKRAEGEEEEPDDRIVLFGLPLPLSLDNMIAGTGLGLVGFPPIYSAVFLGVMTFVWSLVGLQLGKVIARFIRVRYELLAGLGLLLVAALLAFGIGSMGGDEAQVVRSFLS</sequence>
<keyword evidence="1" id="KW-1003">Cell membrane</keyword>
<feature type="transmembrane region" description="Helical" evidence="5">
    <location>
        <begin position="63"/>
        <end position="85"/>
    </location>
</feature>
<dbReference type="PANTHER" id="PTHR35529">
    <property type="entry name" value="MANGANESE EFFLUX PUMP MNTP-RELATED"/>
    <property type="match status" value="1"/>
</dbReference>
<evidence type="ECO:0000256" key="1">
    <source>
        <dbReference type="ARBA" id="ARBA00022475"/>
    </source>
</evidence>
<accession>A0A8J3IU62</accession>
<name>A0A8J3IU62_9CHLR</name>
<keyword evidence="3 5" id="KW-1133">Transmembrane helix</keyword>
<organism evidence="6 7">
    <name type="scientific">Reticulibacter mediterranei</name>
    <dbReference type="NCBI Taxonomy" id="2778369"/>
    <lineage>
        <taxon>Bacteria</taxon>
        <taxon>Bacillati</taxon>
        <taxon>Chloroflexota</taxon>
        <taxon>Ktedonobacteria</taxon>
        <taxon>Ktedonobacterales</taxon>
        <taxon>Reticulibacteraceae</taxon>
        <taxon>Reticulibacter</taxon>
    </lineage>
</organism>
<evidence type="ECO:0000313" key="7">
    <source>
        <dbReference type="Proteomes" id="UP000597444"/>
    </source>
</evidence>
<reference evidence="6" key="1">
    <citation type="submission" date="2020-10" db="EMBL/GenBank/DDBJ databases">
        <title>Taxonomic study of unclassified bacteria belonging to the class Ktedonobacteria.</title>
        <authorList>
            <person name="Yabe S."/>
            <person name="Wang C.M."/>
            <person name="Zheng Y."/>
            <person name="Sakai Y."/>
            <person name="Cavaletti L."/>
            <person name="Monciardini P."/>
            <person name="Donadio S."/>
        </authorList>
    </citation>
    <scope>NUCLEOTIDE SEQUENCE</scope>
    <source>
        <strain evidence="6">ID150040</strain>
    </source>
</reference>
<feature type="transmembrane region" description="Helical" evidence="5">
    <location>
        <begin position="132"/>
        <end position="152"/>
    </location>
</feature>
<feature type="transmembrane region" description="Helical" evidence="5">
    <location>
        <begin position="164"/>
        <end position="183"/>
    </location>
</feature>
<dbReference type="EMBL" id="BNJK01000002">
    <property type="protein sequence ID" value="GHO98585.1"/>
    <property type="molecule type" value="Genomic_DNA"/>
</dbReference>
<protein>
    <recommendedName>
        <fullName evidence="8">Mn2+ efflux pump MntP</fullName>
    </recommendedName>
</protein>
<evidence type="ECO:0000313" key="6">
    <source>
        <dbReference type="EMBL" id="GHO98585.1"/>
    </source>
</evidence>
<evidence type="ECO:0000256" key="3">
    <source>
        <dbReference type="ARBA" id="ARBA00022989"/>
    </source>
</evidence>
<keyword evidence="7" id="KW-1185">Reference proteome</keyword>
<comment type="caution">
    <text evidence="6">The sequence shown here is derived from an EMBL/GenBank/DDBJ whole genome shotgun (WGS) entry which is preliminary data.</text>
</comment>
<dbReference type="Proteomes" id="UP000597444">
    <property type="component" value="Unassembled WGS sequence"/>
</dbReference>
<evidence type="ECO:0008006" key="8">
    <source>
        <dbReference type="Google" id="ProtNLM"/>
    </source>
</evidence>
<keyword evidence="2 5" id="KW-0812">Transmembrane</keyword>